<evidence type="ECO:0000313" key="4">
    <source>
        <dbReference type="Proteomes" id="UP000009168"/>
    </source>
</evidence>
<evidence type="ECO:0000256" key="2">
    <source>
        <dbReference type="SAM" id="MobiDB-lite"/>
    </source>
</evidence>
<keyword evidence="1" id="KW-0175">Coiled coil</keyword>
<dbReference type="Proteomes" id="UP000009168">
    <property type="component" value="Unassembled WGS sequence"/>
</dbReference>
<gene>
    <name evidence="3" type="ORF">TTHERM_00279660</name>
</gene>
<accession>I7M1V9</accession>
<evidence type="ECO:0000313" key="3">
    <source>
        <dbReference type="EMBL" id="EAR97881.1"/>
    </source>
</evidence>
<reference evidence="4" key="1">
    <citation type="journal article" date="2006" name="PLoS Biol.">
        <title>Macronuclear genome sequence of the ciliate Tetrahymena thermophila, a model eukaryote.</title>
        <authorList>
            <person name="Eisen J.A."/>
            <person name="Coyne R.S."/>
            <person name="Wu M."/>
            <person name="Wu D."/>
            <person name="Thiagarajan M."/>
            <person name="Wortman J.R."/>
            <person name="Badger J.H."/>
            <person name="Ren Q."/>
            <person name="Amedeo P."/>
            <person name="Jones K.M."/>
            <person name="Tallon L.J."/>
            <person name="Delcher A.L."/>
            <person name="Salzberg S.L."/>
            <person name="Silva J.C."/>
            <person name="Haas B.J."/>
            <person name="Majoros W.H."/>
            <person name="Farzad M."/>
            <person name="Carlton J.M."/>
            <person name="Smith R.K. Jr."/>
            <person name="Garg J."/>
            <person name="Pearlman R.E."/>
            <person name="Karrer K.M."/>
            <person name="Sun L."/>
            <person name="Manning G."/>
            <person name="Elde N.C."/>
            <person name="Turkewitz A.P."/>
            <person name="Asai D.J."/>
            <person name="Wilkes D.E."/>
            <person name="Wang Y."/>
            <person name="Cai H."/>
            <person name="Collins K."/>
            <person name="Stewart B.A."/>
            <person name="Lee S.R."/>
            <person name="Wilamowska K."/>
            <person name="Weinberg Z."/>
            <person name="Ruzzo W.L."/>
            <person name="Wloga D."/>
            <person name="Gaertig J."/>
            <person name="Frankel J."/>
            <person name="Tsao C.-C."/>
            <person name="Gorovsky M.A."/>
            <person name="Keeling P.J."/>
            <person name="Waller R.F."/>
            <person name="Patron N.J."/>
            <person name="Cherry J.M."/>
            <person name="Stover N.A."/>
            <person name="Krieger C.J."/>
            <person name="del Toro C."/>
            <person name="Ryder H.F."/>
            <person name="Williamson S.C."/>
            <person name="Barbeau R.A."/>
            <person name="Hamilton E.P."/>
            <person name="Orias E."/>
        </authorList>
    </citation>
    <scope>NUCLEOTIDE SEQUENCE [LARGE SCALE GENOMIC DNA]</scope>
    <source>
        <strain evidence="4">SB210</strain>
    </source>
</reference>
<feature type="region of interest" description="Disordered" evidence="2">
    <location>
        <begin position="1"/>
        <end position="23"/>
    </location>
</feature>
<evidence type="ECO:0000256" key="1">
    <source>
        <dbReference type="SAM" id="Coils"/>
    </source>
</evidence>
<dbReference type="InParanoid" id="I7M1V9"/>
<dbReference type="HOGENOM" id="CLU_1357072_0_0_1"/>
<organism evidence="3 4">
    <name type="scientific">Tetrahymena thermophila (strain SB210)</name>
    <dbReference type="NCBI Taxonomy" id="312017"/>
    <lineage>
        <taxon>Eukaryota</taxon>
        <taxon>Sar</taxon>
        <taxon>Alveolata</taxon>
        <taxon>Ciliophora</taxon>
        <taxon>Intramacronucleata</taxon>
        <taxon>Oligohymenophorea</taxon>
        <taxon>Hymenostomatida</taxon>
        <taxon>Tetrahymenina</taxon>
        <taxon>Tetrahymenidae</taxon>
        <taxon>Tetrahymena</taxon>
    </lineage>
</organism>
<proteinExistence type="predicted"/>
<dbReference type="AlphaFoldDB" id="I7M1V9"/>
<feature type="coiled-coil region" evidence="1">
    <location>
        <begin position="112"/>
        <end position="156"/>
    </location>
</feature>
<dbReference type="RefSeq" id="XP_001018126.1">
    <property type="nucleotide sequence ID" value="XM_001018126.2"/>
</dbReference>
<protein>
    <submittedName>
        <fullName evidence="3">Uncharacterized protein</fullName>
    </submittedName>
</protein>
<dbReference type="EMBL" id="GG662656">
    <property type="protein sequence ID" value="EAR97881.1"/>
    <property type="molecule type" value="Genomic_DNA"/>
</dbReference>
<sequence length="202" mass="23864">MGKLVEEYSSSDSELEWEEDKWSDISEEKRDIETEKISQDLYNLLTQDMTGKRIQLEEDYKITRKAQEEKQEGMVTQLQESLLRLEITLKPVYELSNEETKMKLDSFILSAKRIYEKEKENEMQKNSEKEREKQILNQMKQAKQQQKKTLKKEANQINIILFKIIAQNYLGISKSVGVRYFGKAALQNQKAEEQEGTKKQQN</sequence>
<dbReference type="GeneID" id="7840364"/>
<name>I7M1V9_TETTS</name>
<dbReference type="KEGG" id="tet:TTHERM_00279660"/>
<keyword evidence="4" id="KW-1185">Reference proteome</keyword>